<name>A0A1G9F214_9ACTN</name>
<accession>A0A1G9F214</accession>
<reference evidence="1 2" key="1">
    <citation type="submission" date="2016-10" db="EMBL/GenBank/DDBJ databases">
        <authorList>
            <person name="de Groot N.N."/>
        </authorList>
    </citation>
    <scope>NUCLEOTIDE SEQUENCE [LARGE SCALE GENOMIC DNA]</scope>
    <source>
        <strain evidence="1 2">CGMCC 4.5681</strain>
    </source>
</reference>
<dbReference type="STRING" id="683260.SAMN05421874_111212"/>
<keyword evidence="2" id="KW-1185">Reference proteome</keyword>
<proteinExistence type="predicted"/>
<sequence>MNRVGQEVTTEYLTVAGVTDVAAGYGAAVPDPHGPGMFIEPGTRYGRAGCWAATSSRT</sequence>
<protein>
    <submittedName>
        <fullName evidence="1">Uncharacterized protein</fullName>
    </submittedName>
</protein>
<dbReference type="Proteomes" id="UP000198683">
    <property type="component" value="Unassembled WGS sequence"/>
</dbReference>
<evidence type="ECO:0000313" key="1">
    <source>
        <dbReference type="EMBL" id="SDK82424.1"/>
    </source>
</evidence>
<evidence type="ECO:0000313" key="2">
    <source>
        <dbReference type="Proteomes" id="UP000198683"/>
    </source>
</evidence>
<dbReference type="EMBL" id="FNFB01000011">
    <property type="protein sequence ID" value="SDK82424.1"/>
    <property type="molecule type" value="Genomic_DNA"/>
</dbReference>
<gene>
    <name evidence="1" type="ORF">SAMN05421874_111212</name>
</gene>
<dbReference type="AlphaFoldDB" id="A0A1G9F214"/>
<organism evidence="1 2">
    <name type="scientific">Nonomuraea maritima</name>
    <dbReference type="NCBI Taxonomy" id="683260"/>
    <lineage>
        <taxon>Bacteria</taxon>
        <taxon>Bacillati</taxon>
        <taxon>Actinomycetota</taxon>
        <taxon>Actinomycetes</taxon>
        <taxon>Streptosporangiales</taxon>
        <taxon>Streptosporangiaceae</taxon>
        <taxon>Nonomuraea</taxon>
    </lineage>
</organism>
<dbReference type="RefSeq" id="WP_176903186.1">
    <property type="nucleotide sequence ID" value="NZ_FNFB01000011.1"/>
</dbReference>